<sequence length="1044" mass="116384">MKLLDVLAKTRLASVSKLETALTGDSIIAEHLQDNAECSMRGMLDNGDTHPLDSLHADNLGGPLHEMYVVAKTPNSFMSNSGECQKMNFRWTTNKIAEVTSSEVTKNSSVRRMFGGSSKRTMDANRMYARTTHYPLDESYIMDFYFDSSSMDGLNARLNKQLYGEEGGYLIRGVEEYDTRKYAVLLQGCHGGKKSNLFLCTDWNCPLQSYFSDFSAMTGGVDDFTTASLIYPDNRDANCKHDNATPLCSPCEGKDNCYELMDCADGQTIDTTKTYADLGTLTNDFLISYEMKLPSGYAATHFEEFFKITTDPSKDETDADFDRHKHDALSTGYATNNNWDERWITLTMASHTIAGVRAVFIFVDDTFAPAAVGYDHTHSNPLIPDGYNVQPDFVVAGGTVRDVTSAGTQYAVWTGEVRNAYVQKGSLQNIFPDSKISRPDIAKGTKIFDFLAKSRLATYTRLQEAFTGQNDIAEHLQGNAECFMRDMLVYGETHPLDSLHADNLGGPLHEMFVVAKTPDSFMSDNGECQKMNFRWTTNKIAEVTSTQVTSNDNLRRMLGGNARRKIEGSRMYARTSFYPKSEVHILDFYFDESSMEGQNARLNKHLYGETGGYVIRGSYEYATEKFIVLLQGCHGGKKTSVFLCSEWDCPLQANFATFTTMAGAQDDFSTLPLIYPDNRDANCRYDNADPFCSPCKSKENCFELMDCSDGQTIDSTKTYANLGNLGNDFLISFEIKMPAGYTATKDNYFFTFTTDPGKQSSDGDYDIQKHNPLPRSIQFSNQYNDEFWMTVTMASHTIAGVRAWFAFYDYPDSPVMVEYDHTDANPNLPDGYNIQEDFFVVGGTVYDVTSIGATREVWPNEVRNAYVQKGSLQNIFPESAISRPHVSKGWKICPKFAQMGIVAMDDNCPASVSCSLSTEPKLTLTAKTRNQGGGDPSDGTISFRIPKTGCDTWFSIDSTGPLLNAGSTDEFDWDTSALSNSCFENIDEIEIKEESNDGWMPEWITLDIVDFVNCQTTTYTYPGAWVDASTITLSRSSTEVASGL</sequence>
<gene>
    <name evidence="1" type="ORF">OKIOD_LOCUS12379</name>
</gene>
<name>A0ABN7SUP8_OIKDI</name>
<accession>A0ABN7SUP8</accession>
<organism evidence="1 2">
    <name type="scientific">Oikopleura dioica</name>
    <name type="common">Tunicate</name>
    <dbReference type="NCBI Taxonomy" id="34765"/>
    <lineage>
        <taxon>Eukaryota</taxon>
        <taxon>Metazoa</taxon>
        <taxon>Chordata</taxon>
        <taxon>Tunicata</taxon>
        <taxon>Appendicularia</taxon>
        <taxon>Copelata</taxon>
        <taxon>Oikopleuridae</taxon>
        <taxon>Oikopleura</taxon>
    </lineage>
</organism>
<evidence type="ECO:0000313" key="1">
    <source>
        <dbReference type="EMBL" id="CAG5108052.1"/>
    </source>
</evidence>
<protein>
    <submittedName>
        <fullName evidence="1">Oidioi.mRNA.OKI2018_I69.chr1.g3614.t1.cds</fullName>
    </submittedName>
</protein>
<reference evidence="1 2" key="1">
    <citation type="submission" date="2021-04" db="EMBL/GenBank/DDBJ databases">
        <authorList>
            <person name="Bliznina A."/>
        </authorList>
    </citation>
    <scope>NUCLEOTIDE SEQUENCE [LARGE SCALE GENOMIC DNA]</scope>
</reference>
<evidence type="ECO:0000313" key="2">
    <source>
        <dbReference type="Proteomes" id="UP001158576"/>
    </source>
</evidence>
<dbReference type="Proteomes" id="UP001158576">
    <property type="component" value="Chromosome 1"/>
</dbReference>
<keyword evidence="2" id="KW-1185">Reference proteome</keyword>
<dbReference type="EMBL" id="OU015566">
    <property type="protein sequence ID" value="CAG5108052.1"/>
    <property type="molecule type" value="Genomic_DNA"/>
</dbReference>
<proteinExistence type="predicted"/>